<feature type="non-terminal residue" evidence="5">
    <location>
        <position position="1"/>
    </location>
</feature>
<dbReference type="SUPFAM" id="SSF103473">
    <property type="entry name" value="MFS general substrate transporter"/>
    <property type="match status" value="1"/>
</dbReference>
<reference evidence="5" key="1">
    <citation type="submission" date="2020-11" db="EMBL/GenBank/DDBJ databases">
        <authorList>
            <person name="Tran Van P."/>
        </authorList>
    </citation>
    <scope>NUCLEOTIDE SEQUENCE</scope>
</reference>
<dbReference type="PANTHER" id="PTHR23121">
    <property type="entry name" value="SODIUM-DEPENDENT GLUCOSE TRANSPORTER 1"/>
    <property type="match status" value="1"/>
</dbReference>
<evidence type="ECO:0000256" key="2">
    <source>
        <dbReference type="ARBA" id="ARBA00022989"/>
    </source>
</evidence>
<keyword evidence="2 4" id="KW-1133">Transmembrane helix</keyword>
<evidence type="ECO:0000313" key="6">
    <source>
        <dbReference type="Proteomes" id="UP000759131"/>
    </source>
</evidence>
<evidence type="ECO:0000313" key="5">
    <source>
        <dbReference type="EMBL" id="CAD7643997.1"/>
    </source>
</evidence>
<keyword evidence="1 4" id="KW-0812">Transmembrane</keyword>
<organism evidence="5">
    <name type="scientific">Medioppia subpectinata</name>
    <dbReference type="NCBI Taxonomy" id="1979941"/>
    <lineage>
        <taxon>Eukaryota</taxon>
        <taxon>Metazoa</taxon>
        <taxon>Ecdysozoa</taxon>
        <taxon>Arthropoda</taxon>
        <taxon>Chelicerata</taxon>
        <taxon>Arachnida</taxon>
        <taxon>Acari</taxon>
        <taxon>Acariformes</taxon>
        <taxon>Sarcoptiformes</taxon>
        <taxon>Oribatida</taxon>
        <taxon>Brachypylina</taxon>
        <taxon>Oppioidea</taxon>
        <taxon>Oppiidae</taxon>
        <taxon>Medioppia</taxon>
    </lineage>
</organism>
<keyword evidence="3 4" id="KW-0472">Membrane</keyword>
<dbReference type="Proteomes" id="UP000759131">
    <property type="component" value="Unassembled WGS sequence"/>
</dbReference>
<accession>A0A7R9LM14</accession>
<dbReference type="PANTHER" id="PTHR23121:SF9">
    <property type="entry name" value="SODIUM-DEPENDENT GLUCOSE TRANSPORTER 1"/>
    <property type="match status" value="1"/>
</dbReference>
<dbReference type="EMBL" id="OC884968">
    <property type="protein sequence ID" value="CAD7643997.1"/>
    <property type="molecule type" value="Genomic_DNA"/>
</dbReference>
<gene>
    <name evidence="5" type="ORF">OSB1V03_LOCUS19857</name>
</gene>
<feature type="transmembrane region" description="Helical" evidence="4">
    <location>
        <begin position="12"/>
        <end position="36"/>
    </location>
</feature>
<dbReference type="AlphaFoldDB" id="A0A7R9LM14"/>
<dbReference type="InterPro" id="IPR036259">
    <property type="entry name" value="MFS_trans_sf"/>
</dbReference>
<evidence type="ECO:0000256" key="3">
    <source>
        <dbReference type="ARBA" id="ARBA00023136"/>
    </source>
</evidence>
<evidence type="ECO:0000256" key="4">
    <source>
        <dbReference type="SAM" id="Phobius"/>
    </source>
</evidence>
<dbReference type="Gene3D" id="1.20.1250.20">
    <property type="entry name" value="MFS general substrate transporter like domains"/>
    <property type="match status" value="1"/>
</dbReference>
<sequence>MNDMKYLFHTSMARITITNTCMCGGYILGALIGFTYHYLNRQLVFIVMTLSAGIGITLHPYCQHMWQLYLCAFCTSVGGGVWDSGNQVWSIEMWGSR</sequence>
<keyword evidence="6" id="KW-1185">Reference proteome</keyword>
<dbReference type="OrthoDB" id="6512734at2759"/>
<proteinExistence type="predicted"/>
<protein>
    <submittedName>
        <fullName evidence="5">Uncharacterized protein</fullName>
    </submittedName>
</protein>
<dbReference type="EMBL" id="CAJPIZ010030393">
    <property type="protein sequence ID" value="CAG2119910.1"/>
    <property type="molecule type" value="Genomic_DNA"/>
</dbReference>
<name>A0A7R9LM14_9ACAR</name>
<evidence type="ECO:0000256" key="1">
    <source>
        <dbReference type="ARBA" id="ARBA00022692"/>
    </source>
</evidence>
<feature type="transmembrane region" description="Helical" evidence="4">
    <location>
        <begin position="42"/>
        <end position="62"/>
    </location>
</feature>